<evidence type="ECO:0000256" key="10">
    <source>
        <dbReference type="ARBA" id="ARBA00023004"/>
    </source>
</evidence>
<keyword evidence="7" id="KW-0479">Metal-binding</keyword>
<evidence type="ECO:0000256" key="11">
    <source>
        <dbReference type="ARBA" id="ARBA00023136"/>
    </source>
</evidence>
<keyword evidence="5" id="KW-0349">Heme</keyword>
<evidence type="ECO:0000256" key="8">
    <source>
        <dbReference type="ARBA" id="ARBA00022982"/>
    </source>
</evidence>
<dbReference type="InterPro" id="IPR051542">
    <property type="entry name" value="Hydrogenase_cytochrome"/>
</dbReference>
<dbReference type="PANTHER" id="PTHR30485">
    <property type="entry name" value="NI/FE-HYDROGENASE 1 B-TYPE CYTOCHROME SUBUNIT"/>
    <property type="match status" value="1"/>
</dbReference>
<dbReference type="RefSeq" id="WP_221199391.1">
    <property type="nucleotide sequence ID" value="NZ_AP017313.1"/>
</dbReference>
<dbReference type="InterPro" id="IPR011577">
    <property type="entry name" value="Cyt_b561_bac/Ni-Hgenase"/>
</dbReference>
<dbReference type="GO" id="GO:0020037">
    <property type="term" value="F:heme binding"/>
    <property type="evidence" value="ECO:0007669"/>
    <property type="project" value="TreeGrafter"/>
</dbReference>
<dbReference type="Pfam" id="PF01292">
    <property type="entry name" value="Ni_hydr_CYTB"/>
    <property type="match status" value="1"/>
</dbReference>
<keyword evidence="4" id="KW-1003">Cell membrane</keyword>
<evidence type="ECO:0000256" key="4">
    <source>
        <dbReference type="ARBA" id="ARBA00022475"/>
    </source>
</evidence>
<dbReference type="AlphaFoldDB" id="A0A839SBM3"/>
<dbReference type="EMBL" id="JACHWX010000002">
    <property type="protein sequence ID" value="MBB3054663.1"/>
    <property type="molecule type" value="Genomic_DNA"/>
</dbReference>
<sequence length="212" mass="23956">MATQQQIKRNSSAIRLWHWLNAAIISGSLLTVLINSTILKTRPNASFIKDTLKEAGATVSNDQARAVAHELSDKIWTLHTYFGYVLVGLVAFRLLLEFFQLADQRFIRSLKSAYAKYQSVKQQRETARHDFLVKTVYAMFYLMIITMAVTGLCLAFEDDVPALKAVHAFREIHQFTMYLILAFIVVHLAGVFLAERKDSPGIVSDMINGGKE</sequence>
<keyword evidence="8" id="KW-0249">Electron transport</keyword>
<evidence type="ECO:0000256" key="7">
    <source>
        <dbReference type="ARBA" id="ARBA00022723"/>
    </source>
</evidence>
<proteinExistence type="inferred from homology"/>
<dbReference type="GO" id="GO:0022904">
    <property type="term" value="P:respiratory electron transport chain"/>
    <property type="evidence" value="ECO:0007669"/>
    <property type="project" value="InterPro"/>
</dbReference>
<feature type="transmembrane region" description="Helical" evidence="12">
    <location>
        <begin position="16"/>
        <end position="34"/>
    </location>
</feature>
<dbReference type="InterPro" id="IPR000516">
    <property type="entry name" value="Ni-dep_Hydgase_cyt-B"/>
</dbReference>
<evidence type="ECO:0000256" key="3">
    <source>
        <dbReference type="ARBA" id="ARBA00022448"/>
    </source>
</evidence>
<evidence type="ECO:0000313" key="15">
    <source>
        <dbReference type="Proteomes" id="UP000539265"/>
    </source>
</evidence>
<evidence type="ECO:0000313" key="14">
    <source>
        <dbReference type="EMBL" id="MBB3054663.1"/>
    </source>
</evidence>
<evidence type="ECO:0000256" key="9">
    <source>
        <dbReference type="ARBA" id="ARBA00022989"/>
    </source>
</evidence>
<evidence type="ECO:0000256" key="2">
    <source>
        <dbReference type="ARBA" id="ARBA00008622"/>
    </source>
</evidence>
<comment type="caution">
    <text evidence="14">The sequence shown here is derived from an EMBL/GenBank/DDBJ whole genome shotgun (WGS) entry which is preliminary data.</text>
</comment>
<keyword evidence="6 12" id="KW-0812">Transmembrane</keyword>
<comment type="similarity">
    <text evidence="2">Belongs to the HupC/HyaC/HydC family.</text>
</comment>
<feature type="transmembrane region" description="Helical" evidence="12">
    <location>
        <begin position="131"/>
        <end position="155"/>
    </location>
</feature>
<keyword evidence="15" id="KW-1185">Reference proteome</keyword>
<dbReference type="SUPFAM" id="SSF81342">
    <property type="entry name" value="Transmembrane di-heme cytochromes"/>
    <property type="match status" value="1"/>
</dbReference>
<evidence type="ECO:0000256" key="5">
    <source>
        <dbReference type="ARBA" id="ARBA00022617"/>
    </source>
</evidence>
<reference evidence="14" key="1">
    <citation type="submission" date="2020-08" db="EMBL/GenBank/DDBJ databases">
        <title>Genomic Encyclopedia of Type Strains, Phase III (KMG-III): the genomes of soil and plant-associated and newly described type strains.</title>
        <authorList>
            <person name="Whitman W."/>
        </authorList>
    </citation>
    <scope>NUCLEOTIDE SEQUENCE [LARGE SCALE GENOMIC DNA]</scope>
    <source>
        <strain evidence="14">CECT 8628</strain>
    </source>
</reference>
<comment type="subcellular location">
    <subcellularLocation>
        <location evidence="1">Cell membrane</location>
        <topology evidence="1">Multi-pass membrane protein</topology>
    </subcellularLocation>
</comment>
<evidence type="ECO:0000256" key="1">
    <source>
        <dbReference type="ARBA" id="ARBA00004651"/>
    </source>
</evidence>
<evidence type="ECO:0000256" key="6">
    <source>
        <dbReference type="ARBA" id="ARBA00022692"/>
    </source>
</evidence>
<evidence type="ECO:0000259" key="13">
    <source>
        <dbReference type="Pfam" id="PF01292"/>
    </source>
</evidence>
<feature type="transmembrane region" description="Helical" evidence="12">
    <location>
        <begin position="81"/>
        <end position="102"/>
    </location>
</feature>
<dbReference type="Gene3D" id="1.20.950.20">
    <property type="entry name" value="Transmembrane di-heme cytochromes, Chain C"/>
    <property type="match status" value="1"/>
</dbReference>
<protein>
    <submittedName>
        <fullName evidence="14">Cytochrome b</fullName>
    </submittedName>
</protein>
<keyword evidence="9 12" id="KW-1133">Transmembrane helix</keyword>
<keyword evidence="10" id="KW-0408">Iron</keyword>
<dbReference type="GO" id="GO:0009055">
    <property type="term" value="F:electron transfer activity"/>
    <property type="evidence" value="ECO:0007669"/>
    <property type="project" value="InterPro"/>
</dbReference>
<feature type="domain" description="Cytochrome b561 bacterial/Ni-hydrogenase" evidence="13">
    <location>
        <begin position="11"/>
        <end position="209"/>
    </location>
</feature>
<gene>
    <name evidence="14" type="ORF">FHS11_001073</name>
</gene>
<dbReference type="PRINTS" id="PR00161">
    <property type="entry name" value="NIHGNASECYTB"/>
</dbReference>
<keyword evidence="3" id="KW-0813">Transport</keyword>
<dbReference type="InterPro" id="IPR016174">
    <property type="entry name" value="Di-haem_cyt_TM"/>
</dbReference>
<dbReference type="Proteomes" id="UP000539265">
    <property type="component" value="Unassembled WGS sequence"/>
</dbReference>
<dbReference type="PANTHER" id="PTHR30485:SF0">
    <property type="entry name" value="NI_FE-HYDROGENASE 1 B-TYPE CYTOCHROME SUBUNIT-RELATED"/>
    <property type="match status" value="1"/>
</dbReference>
<dbReference type="GO" id="GO:0005506">
    <property type="term" value="F:iron ion binding"/>
    <property type="evidence" value="ECO:0007669"/>
    <property type="project" value="InterPro"/>
</dbReference>
<feature type="transmembrane region" description="Helical" evidence="12">
    <location>
        <begin position="175"/>
        <end position="194"/>
    </location>
</feature>
<evidence type="ECO:0000256" key="12">
    <source>
        <dbReference type="SAM" id="Phobius"/>
    </source>
</evidence>
<organism evidence="14 15">
    <name type="scientific">Mucilaginibacter gotjawali</name>
    <dbReference type="NCBI Taxonomy" id="1550579"/>
    <lineage>
        <taxon>Bacteria</taxon>
        <taxon>Pseudomonadati</taxon>
        <taxon>Bacteroidota</taxon>
        <taxon>Sphingobacteriia</taxon>
        <taxon>Sphingobacteriales</taxon>
        <taxon>Sphingobacteriaceae</taxon>
        <taxon>Mucilaginibacter</taxon>
    </lineage>
</organism>
<accession>A0A839SBM3</accession>
<keyword evidence="11 12" id="KW-0472">Membrane</keyword>
<dbReference type="GO" id="GO:0005886">
    <property type="term" value="C:plasma membrane"/>
    <property type="evidence" value="ECO:0007669"/>
    <property type="project" value="UniProtKB-SubCell"/>
</dbReference>
<name>A0A839SBM3_9SPHI</name>